<keyword evidence="3" id="KW-0413">Isomerase</keyword>
<sequence>MKTLCLLALPLLALATPLTAQEEVPPRATPGSVVAEADDAEWVAIAPQNLLVMDLAPDAIGTPRRVVIQLMQAPLSQPWVENIRTLARAQYWDGSSVNRVQDNYVVQWGQPDEDVGGTEKPVPDGLNVVPEECYEIQFDGGAVCEPGSDAPDYLRGTPHAVISARATRSDDHPLGWHGRDPYAEWVQFHDGWPIASRQIGEQPDGAPVWSSWPTHCYGMVGVGRDVSPDTGDGSQLYTVIGHAPRHLDRNIALVGRIIEGMEHLTTLPRGTGPLGFYERVGELVPILSARIAADMQDAPAYEYLSTESESFERYIAVRANRLDSFYNIPAGGVDICNVPVPIRSAGE</sequence>
<evidence type="ECO:0000313" key="3">
    <source>
        <dbReference type="EMBL" id="RJY10000.1"/>
    </source>
</evidence>
<evidence type="ECO:0000259" key="2">
    <source>
        <dbReference type="Pfam" id="PF00160"/>
    </source>
</evidence>
<accession>A0A419RW23</accession>
<feature type="signal peptide" evidence="1">
    <location>
        <begin position="1"/>
        <end position="20"/>
    </location>
</feature>
<dbReference type="Gene3D" id="2.40.100.10">
    <property type="entry name" value="Cyclophilin-like"/>
    <property type="match status" value="2"/>
</dbReference>
<keyword evidence="4" id="KW-1185">Reference proteome</keyword>
<dbReference type="RefSeq" id="WP_120049010.1">
    <property type="nucleotide sequence ID" value="NZ_RAHX01000001.1"/>
</dbReference>
<proteinExistence type="predicted"/>
<dbReference type="EMBL" id="RAHX01000001">
    <property type="protein sequence ID" value="RJY10000.1"/>
    <property type="molecule type" value="Genomic_DNA"/>
</dbReference>
<dbReference type="SUPFAM" id="SSF50891">
    <property type="entry name" value="Cyclophilin-like"/>
    <property type="match status" value="1"/>
</dbReference>
<dbReference type="InterPro" id="IPR002130">
    <property type="entry name" value="Cyclophilin-type_PPIase_dom"/>
</dbReference>
<evidence type="ECO:0000313" key="4">
    <source>
        <dbReference type="Proteomes" id="UP000285232"/>
    </source>
</evidence>
<evidence type="ECO:0000256" key="1">
    <source>
        <dbReference type="SAM" id="SignalP"/>
    </source>
</evidence>
<comment type="caution">
    <text evidence="3">The sequence shown here is derived from an EMBL/GenBank/DDBJ whole genome shotgun (WGS) entry which is preliminary data.</text>
</comment>
<name>A0A419RW23_9SPHN</name>
<feature type="domain" description="PPIase cyclophilin-type" evidence="2">
    <location>
        <begin position="80"/>
        <end position="270"/>
    </location>
</feature>
<dbReference type="Pfam" id="PF00160">
    <property type="entry name" value="Pro_isomerase"/>
    <property type="match status" value="1"/>
</dbReference>
<organism evidence="3 4">
    <name type="scientific">Aurantiacibacter aquimixticola</name>
    <dbReference type="NCBI Taxonomy" id="1958945"/>
    <lineage>
        <taxon>Bacteria</taxon>
        <taxon>Pseudomonadati</taxon>
        <taxon>Pseudomonadota</taxon>
        <taxon>Alphaproteobacteria</taxon>
        <taxon>Sphingomonadales</taxon>
        <taxon>Erythrobacteraceae</taxon>
        <taxon>Aurantiacibacter</taxon>
    </lineage>
</organism>
<gene>
    <name evidence="3" type="ORF">D6201_12135</name>
</gene>
<dbReference type="InterPro" id="IPR029000">
    <property type="entry name" value="Cyclophilin-like_dom_sf"/>
</dbReference>
<protein>
    <submittedName>
        <fullName evidence="3">Peptidylprolyl isomerase</fullName>
    </submittedName>
</protein>
<dbReference type="Proteomes" id="UP000285232">
    <property type="component" value="Unassembled WGS sequence"/>
</dbReference>
<reference evidence="3 4" key="1">
    <citation type="journal article" date="2017" name="Int. J. Syst. Evol. Microbiol.">
        <title>Erythrobacter aquimixticola sp. nov., isolated from the junction between the ocean and a freshwater spring.</title>
        <authorList>
            <person name="Park S."/>
            <person name="Jung Y.T."/>
            <person name="Choi S.J."/>
            <person name="Yoon J.H."/>
        </authorList>
    </citation>
    <scope>NUCLEOTIDE SEQUENCE [LARGE SCALE GENOMIC DNA]</scope>
    <source>
        <strain evidence="3 4">JSSK-14</strain>
    </source>
</reference>
<dbReference type="AlphaFoldDB" id="A0A419RW23"/>
<dbReference type="GO" id="GO:0003755">
    <property type="term" value="F:peptidyl-prolyl cis-trans isomerase activity"/>
    <property type="evidence" value="ECO:0007669"/>
    <property type="project" value="InterPro"/>
</dbReference>
<dbReference type="OrthoDB" id="9807797at2"/>
<feature type="chain" id="PRO_5018982159" evidence="1">
    <location>
        <begin position="21"/>
        <end position="347"/>
    </location>
</feature>
<keyword evidence="1" id="KW-0732">Signal</keyword>